<organism evidence="2 3">
    <name type="scientific">Plakobranchus ocellatus</name>
    <dbReference type="NCBI Taxonomy" id="259542"/>
    <lineage>
        <taxon>Eukaryota</taxon>
        <taxon>Metazoa</taxon>
        <taxon>Spiralia</taxon>
        <taxon>Lophotrochozoa</taxon>
        <taxon>Mollusca</taxon>
        <taxon>Gastropoda</taxon>
        <taxon>Heterobranchia</taxon>
        <taxon>Euthyneura</taxon>
        <taxon>Panpulmonata</taxon>
        <taxon>Sacoglossa</taxon>
        <taxon>Placobranchoidea</taxon>
        <taxon>Plakobranchidae</taxon>
        <taxon>Plakobranchus</taxon>
    </lineage>
</organism>
<feature type="compositionally biased region" description="Polar residues" evidence="1">
    <location>
        <begin position="44"/>
        <end position="62"/>
    </location>
</feature>
<feature type="region of interest" description="Disordered" evidence="1">
    <location>
        <begin position="42"/>
        <end position="97"/>
    </location>
</feature>
<sequence>MALPVPNVAATAWPATPQRKRETEVIALLYVAWVISAIVRPASGQRQVSVRSASRPRQSASDNVRPVHRWRGLNPRQKGHCSYSEADSLSTVPLKPL</sequence>
<protein>
    <recommendedName>
        <fullName evidence="4">Secreted protein</fullName>
    </recommendedName>
</protein>
<comment type="caution">
    <text evidence="2">The sequence shown here is derived from an EMBL/GenBank/DDBJ whole genome shotgun (WGS) entry which is preliminary data.</text>
</comment>
<proteinExistence type="predicted"/>
<reference evidence="2 3" key="1">
    <citation type="journal article" date="2021" name="Elife">
        <title>Chloroplast acquisition without the gene transfer in kleptoplastic sea slugs, Plakobranchus ocellatus.</title>
        <authorList>
            <person name="Maeda T."/>
            <person name="Takahashi S."/>
            <person name="Yoshida T."/>
            <person name="Shimamura S."/>
            <person name="Takaki Y."/>
            <person name="Nagai Y."/>
            <person name="Toyoda A."/>
            <person name="Suzuki Y."/>
            <person name="Arimoto A."/>
            <person name="Ishii H."/>
            <person name="Satoh N."/>
            <person name="Nishiyama T."/>
            <person name="Hasebe M."/>
            <person name="Maruyama T."/>
            <person name="Minagawa J."/>
            <person name="Obokata J."/>
            <person name="Shigenobu S."/>
        </authorList>
    </citation>
    <scope>NUCLEOTIDE SEQUENCE [LARGE SCALE GENOMIC DNA]</scope>
</reference>
<evidence type="ECO:0000313" key="2">
    <source>
        <dbReference type="EMBL" id="GFO38444.1"/>
    </source>
</evidence>
<dbReference type="Proteomes" id="UP000735302">
    <property type="component" value="Unassembled WGS sequence"/>
</dbReference>
<dbReference type="AlphaFoldDB" id="A0AAV4D2Q5"/>
<dbReference type="EMBL" id="BLXT01007309">
    <property type="protein sequence ID" value="GFO38444.1"/>
    <property type="molecule type" value="Genomic_DNA"/>
</dbReference>
<gene>
    <name evidence="2" type="ORF">PoB_006494900</name>
</gene>
<evidence type="ECO:0000313" key="3">
    <source>
        <dbReference type="Proteomes" id="UP000735302"/>
    </source>
</evidence>
<name>A0AAV4D2Q5_9GAST</name>
<evidence type="ECO:0000256" key="1">
    <source>
        <dbReference type="SAM" id="MobiDB-lite"/>
    </source>
</evidence>
<keyword evidence="3" id="KW-1185">Reference proteome</keyword>
<accession>A0AAV4D2Q5</accession>
<evidence type="ECO:0008006" key="4">
    <source>
        <dbReference type="Google" id="ProtNLM"/>
    </source>
</evidence>